<proteinExistence type="inferred from homology"/>
<dbReference type="InterPro" id="IPR011344">
    <property type="entry name" value="ssDNA-bd"/>
</dbReference>
<dbReference type="CDD" id="cd04496">
    <property type="entry name" value="SSB_OBF"/>
    <property type="match status" value="1"/>
</dbReference>
<dbReference type="PROSITE" id="PS50935">
    <property type="entry name" value="SSB"/>
    <property type="match status" value="1"/>
</dbReference>
<comment type="caution">
    <text evidence="2">Lacks conserved residue(s) required for the propagation of feature annotation.</text>
</comment>
<dbReference type="GO" id="GO:0006260">
    <property type="term" value="P:DNA replication"/>
    <property type="evidence" value="ECO:0007669"/>
    <property type="project" value="InterPro"/>
</dbReference>
<keyword evidence="5" id="KW-1185">Reference proteome</keyword>
<dbReference type="GO" id="GO:0009295">
    <property type="term" value="C:nucleoid"/>
    <property type="evidence" value="ECO:0007669"/>
    <property type="project" value="TreeGrafter"/>
</dbReference>
<name>A0A7K1XYU3_9SPHI</name>
<dbReference type="SUPFAM" id="SSF50249">
    <property type="entry name" value="Nucleic acid-binding proteins"/>
    <property type="match status" value="1"/>
</dbReference>
<dbReference type="PIRSF" id="PIRSF002070">
    <property type="entry name" value="SSB"/>
    <property type="match status" value="1"/>
</dbReference>
<dbReference type="InterPro" id="IPR000424">
    <property type="entry name" value="Primosome_PriB/ssb"/>
</dbReference>
<evidence type="ECO:0000313" key="5">
    <source>
        <dbReference type="Proteomes" id="UP000451233"/>
    </source>
</evidence>
<evidence type="ECO:0000256" key="1">
    <source>
        <dbReference type="ARBA" id="ARBA00023125"/>
    </source>
</evidence>
<dbReference type="HAMAP" id="MF_00984">
    <property type="entry name" value="SSB"/>
    <property type="match status" value="1"/>
</dbReference>
<dbReference type="EMBL" id="WVHS01000003">
    <property type="protein sequence ID" value="MXV16161.1"/>
    <property type="molecule type" value="Genomic_DNA"/>
</dbReference>
<comment type="caution">
    <text evidence="4">The sequence shown here is derived from an EMBL/GenBank/DDBJ whole genome shotgun (WGS) entry which is preliminary data.</text>
</comment>
<dbReference type="RefSeq" id="WP_160907178.1">
    <property type="nucleotide sequence ID" value="NZ_WVHS01000003.1"/>
</dbReference>
<accession>A0A7K1XYU3</accession>
<dbReference type="PANTHER" id="PTHR10302">
    <property type="entry name" value="SINGLE-STRANDED DNA-BINDING PROTEIN"/>
    <property type="match status" value="1"/>
</dbReference>
<dbReference type="Pfam" id="PF00436">
    <property type="entry name" value="SSB"/>
    <property type="match status" value="1"/>
</dbReference>
<dbReference type="Gene3D" id="2.40.50.140">
    <property type="entry name" value="Nucleic acid-binding proteins"/>
    <property type="match status" value="1"/>
</dbReference>
<dbReference type="AlphaFoldDB" id="A0A7K1XYU3"/>
<evidence type="ECO:0000313" key="4">
    <source>
        <dbReference type="EMBL" id="MXV16161.1"/>
    </source>
</evidence>
<dbReference type="NCBIfam" id="TIGR00621">
    <property type="entry name" value="ssb"/>
    <property type="match status" value="1"/>
</dbReference>
<dbReference type="PANTHER" id="PTHR10302:SF0">
    <property type="entry name" value="SINGLE-STRANDED DNA-BINDING PROTEIN, MITOCHONDRIAL"/>
    <property type="match status" value="1"/>
</dbReference>
<dbReference type="InterPro" id="IPR012340">
    <property type="entry name" value="NA-bd_OB-fold"/>
</dbReference>
<evidence type="ECO:0000256" key="3">
    <source>
        <dbReference type="PIRNR" id="PIRNR002070"/>
    </source>
</evidence>
<organism evidence="4 5">
    <name type="scientific">Hufsiella ginkgonis</name>
    <dbReference type="NCBI Taxonomy" id="2695274"/>
    <lineage>
        <taxon>Bacteria</taxon>
        <taxon>Pseudomonadati</taxon>
        <taxon>Bacteroidota</taxon>
        <taxon>Sphingobacteriia</taxon>
        <taxon>Sphingobacteriales</taxon>
        <taxon>Sphingobacteriaceae</taxon>
        <taxon>Hufsiella</taxon>
    </lineage>
</organism>
<sequence>MSNLRNSVRLAGFLGSEPEAKSIGSSKKVVRVSIATHDSYKNEKGERVEETQWHNLVLWDKQASLAEKFLHKGSEVAIEGKLTSRSYTDKEGTKRYITEVVVHEVLLMDKKAITD</sequence>
<keyword evidence="1 2" id="KW-0238">DNA-binding</keyword>
<dbReference type="GO" id="GO:0003697">
    <property type="term" value="F:single-stranded DNA binding"/>
    <property type="evidence" value="ECO:0007669"/>
    <property type="project" value="UniProtKB-UniRule"/>
</dbReference>
<gene>
    <name evidence="4" type="primary">ssb</name>
    <name evidence="4" type="ORF">GS398_12670</name>
</gene>
<reference evidence="4 5" key="1">
    <citation type="submission" date="2019-11" db="EMBL/GenBank/DDBJ databases">
        <title>Pedobacter sp. HMF7056 Genome sequencing and assembly.</title>
        <authorList>
            <person name="Kang H."/>
            <person name="Kim H."/>
            <person name="Joh K."/>
        </authorList>
    </citation>
    <scope>NUCLEOTIDE SEQUENCE [LARGE SCALE GENOMIC DNA]</scope>
    <source>
        <strain evidence="4 5">HMF7056</strain>
    </source>
</reference>
<comment type="subunit">
    <text evidence="2">Homotetramer.</text>
</comment>
<dbReference type="Proteomes" id="UP000451233">
    <property type="component" value="Unassembled WGS sequence"/>
</dbReference>
<protein>
    <recommendedName>
        <fullName evidence="2 3">Single-stranded DNA-binding protein</fullName>
        <shortName evidence="2">SSB</shortName>
    </recommendedName>
</protein>
<evidence type="ECO:0000256" key="2">
    <source>
        <dbReference type="HAMAP-Rule" id="MF_00984"/>
    </source>
</evidence>